<dbReference type="AlphaFoldDB" id="A0AAV6V240"/>
<keyword evidence="8" id="KW-1185">Reference proteome</keyword>
<feature type="domain" description="DNA polymerase alpha/delta/epsilon subunit B" evidence="5">
    <location>
        <begin position="185"/>
        <end position="392"/>
    </location>
</feature>
<dbReference type="InterPro" id="IPR007185">
    <property type="entry name" value="DNA_pol_a/d/e_bsu"/>
</dbReference>
<comment type="caution">
    <text evidence="7">The sequence shown here is derived from an EMBL/GenBank/DDBJ whole genome shotgun (WGS) entry which is preliminary data.</text>
</comment>
<protein>
    <recommendedName>
        <fullName evidence="9">DNA polymerase delta subunit 2</fullName>
    </recommendedName>
</protein>
<feature type="domain" description="DNA polymerase delta subunit OB-fold" evidence="6">
    <location>
        <begin position="38"/>
        <end position="164"/>
    </location>
</feature>
<evidence type="ECO:0000259" key="6">
    <source>
        <dbReference type="Pfam" id="PF18018"/>
    </source>
</evidence>
<dbReference type="Gene3D" id="2.40.50.430">
    <property type="match status" value="1"/>
</dbReference>
<reference evidence="7 8" key="1">
    <citation type="journal article" date="2022" name="Nat. Ecol. Evol.">
        <title>A masculinizing supergene underlies an exaggerated male reproductive morph in a spider.</title>
        <authorList>
            <person name="Hendrickx F."/>
            <person name="De Corte Z."/>
            <person name="Sonet G."/>
            <person name="Van Belleghem S.M."/>
            <person name="Kostlbacher S."/>
            <person name="Vangestel C."/>
        </authorList>
    </citation>
    <scope>NUCLEOTIDE SEQUENCE [LARGE SCALE GENOMIC DNA]</scope>
    <source>
        <strain evidence="7">W744_W776</strain>
    </source>
</reference>
<evidence type="ECO:0000259" key="5">
    <source>
        <dbReference type="Pfam" id="PF04042"/>
    </source>
</evidence>
<gene>
    <name evidence="7" type="ORF">JTE90_004111</name>
</gene>
<sequence length="438" mass="49485">MVPESNVSVNSICYKRPSSTYVNNSKKYLIPERTFERQYASLYASRLRITTDLLLCQIRRKWGPAANFKRLCDVEGDETAVVVGTIFKHMELHPSILKEISEEQNLIPQPVTNVFTTEDDYLILEDNLQRVVICGNIDPHAHVTGVNIALKGHTDESGKFFVDDFCYPYAHDPDPLPSLTEDKYVLLVSGLTVGNASAAFPLQMLIDLIKGDLGEEKDLQKFSRLVRVIIAGNSINHDEAELFKGRFLARKTRPATIDNVKELDNFISQIVETVDVDLMPGEFDPSNHLLPQQPLHPCMFPKSAAFSTFHVVTNPYDSTIDGVKFFGSSGQNIKDISSFSKLRSPTDVLEKTLDWCHMIPTAPDTLNCYPYFDEDPFIISKYPNVYFSGNASKMEYRFNDTKKVLMVAIPQFKDTFSALMLNLRTLEVEPIVVCDEVC</sequence>
<dbReference type="Pfam" id="PF04042">
    <property type="entry name" value="DNA_pol_E_B"/>
    <property type="match status" value="1"/>
</dbReference>
<dbReference type="Pfam" id="PF18018">
    <property type="entry name" value="DNA_pol_D_N"/>
    <property type="match status" value="1"/>
</dbReference>
<comment type="similarity">
    <text evidence="2">Belongs to the DNA polymerase delta/II small subunit family.</text>
</comment>
<evidence type="ECO:0000256" key="2">
    <source>
        <dbReference type="ARBA" id="ARBA00006035"/>
    </source>
</evidence>
<dbReference type="InterPro" id="IPR041863">
    <property type="entry name" value="PolD2_C"/>
</dbReference>
<evidence type="ECO:0000313" key="8">
    <source>
        <dbReference type="Proteomes" id="UP000827092"/>
    </source>
</evidence>
<evidence type="ECO:0000256" key="3">
    <source>
        <dbReference type="ARBA" id="ARBA00022705"/>
    </source>
</evidence>
<dbReference type="GO" id="GO:0003677">
    <property type="term" value="F:DNA binding"/>
    <property type="evidence" value="ECO:0007669"/>
    <property type="project" value="InterPro"/>
</dbReference>
<evidence type="ECO:0008006" key="9">
    <source>
        <dbReference type="Google" id="ProtNLM"/>
    </source>
</evidence>
<evidence type="ECO:0000256" key="4">
    <source>
        <dbReference type="ARBA" id="ARBA00023242"/>
    </source>
</evidence>
<keyword evidence="3" id="KW-0235">DNA replication</keyword>
<organism evidence="7 8">
    <name type="scientific">Oedothorax gibbosus</name>
    <dbReference type="NCBI Taxonomy" id="931172"/>
    <lineage>
        <taxon>Eukaryota</taxon>
        <taxon>Metazoa</taxon>
        <taxon>Ecdysozoa</taxon>
        <taxon>Arthropoda</taxon>
        <taxon>Chelicerata</taxon>
        <taxon>Arachnida</taxon>
        <taxon>Araneae</taxon>
        <taxon>Araneomorphae</taxon>
        <taxon>Entelegynae</taxon>
        <taxon>Araneoidea</taxon>
        <taxon>Linyphiidae</taxon>
        <taxon>Erigoninae</taxon>
        <taxon>Oedothorax</taxon>
    </lineage>
</organism>
<dbReference type="GO" id="GO:0006271">
    <property type="term" value="P:DNA strand elongation involved in DNA replication"/>
    <property type="evidence" value="ECO:0007669"/>
    <property type="project" value="TreeGrafter"/>
</dbReference>
<dbReference type="InterPro" id="IPR024826">
    <property type="entry name" value="DNA_pol_delta/II_ssu"/>
</dbReference>
<dbReference type="PANTHER" id="PTHR10416">
    <property type="entry name" value="DNA POLYMERASE DELTA SUBUNIT 2"/>
    <property type="match status" value="1"/>
</dbReference>
<dbReference type="EMBL" id="JAFNEN010000181">
    <property type="protein sequence ID" value="KAG8190536.1"/>
    <property type="molecule type" value="Genomic_DNA"/>
</dbReference>
<dbReference type="InterPro" id="IPR040663">
    <property type="entry name" value="DNA_pol_D_N"/>
</dbReference>
<dbReference type="CDD" id="cd07387">
    <property type="entry name" value="MPP_PolD2_C"/>
    <property type="match status" value="1"/>
</dbReference>
<dbReference type="PANTHER" id="PTHR10416:SF0">
    <property type="entry name" value="DNA POLYMERASE DELTA SUBUNIT 2"/>
    <property type="match status" value="1"/>
</dbReference>
<dbReference type="GO" id="GO:0043625">
    <property type="term" value="C:delta DNA polymerase complex"/>
    <property type="evidence" value="ECO:0007669"/>
    <property type="project" value="TreeGrafter"/>
</dbReference>
<keyword evidence="4" id="KW-0539">Nucleus</keyword>
<proteinExistence type="inferred from homology"/>
<dbReference type="Gene3D" id="3.60.21.50">
    <property type="match status" value="1"/>
</dbReference>
<evidence type="ECO:0000313" key="7">
    <source>
        <dbReference type="EMBL" id="KAG8190536.1"/>
    </source>
</evidence>
<dbReference type="Proteomes" id="UP000827092">
    <property type="component" value="Unassembled WGS sequence"/>
</dbReference>
<evidence type="ECO:0000256" key="1">
    <source>
        <dbReference type="ARBA" id="ARBA00004123"/>
    </source>
</evidence>
<accession>A0AAV6V240</accession>
<comment type="subcellular location">
    <subcellularLocation>
        <location evidence="1">Nucleus</location>
    </subcellularLocation>
</comment>
<name>A0AAV6V240_9ARAC</name>